<dbReference type="Pfam" id="PF00868">
    <property type="entry name" value="Transglut_N"/>
    <property type="match status" value="1"/>
</dbReference>
<protein>
    <recommendedName>
        <fullName evidence="4">Transglutaminase-like domain-containing protein</fullName>
    </recommendedName>
</protein>
<dbReference type="EMBL" id="MU826380">
    <property type="protein sequence ID" value="KAJ7377338.1"/>
    <property type="molecule type" value="Genomic_DNA"/>
</dbReference>
<evidence type="ECO:0000259" key="4">
    <source>
        <dbReference type="SMART" id="SM00460"/>
    </source>
</evidence>
<dbReference type="InterPro" id="IPR050779">
    <property type="entry name" value="Transglutaminase"/>
</dbReference>
<evidence type="ECO:0000313" key="6">
    <source>
        <dbReference type="Proteomes" id="UP001163046"/>
    </source>
</evidence>
<feature type="active site" evidence="2">
    <location>
        <position position="313"/>
    </location>
</feature>
<feature type="binding site" evidence="3">
    <location>
        <position position="355"/>
    </location>
    <ligand>
        <name>Ca(2+)</name>
        <dbReference type="ChEBI" id="CHEBI:29108"/>
    </ligand>
</feature>
<comment type="cofactor">
    <cofactor evidence="3">
        <name>Ca(2+)</name>
        <dbReference type="ChEBI" id="CHEBI:29108"/>
    </cofactor>
    <text evidence="3">Binds 1 Ca(2+) ion per subunit.</text>
</comment>
<feature type="binding site" evidence="3">
    <location>
        <position position="353"/>
    </location>
    <ligand>
        <name>Ca(2+)</name>
        <dbReference type="ChEBI" id="CHEBI:29108"/>
    </ligand>
</feature>
<feature type="domain" description="Transglutaminase-like" evidence="4">
    <location>
        <begin position="225"/>
        <end position="316"/>
    </location>
</feature>
<dbReference type="SUPFAM" id="SSF54001">
    <property type="entry name" value="Cysteine proteinases"/>
    <property type="match status" value="1"/>
</dbReference>
<dbReference type="Gene3D" id="3.90.260.10">
    <property type="entry name" value="Transglutaminase-like"/>
    <property type="match status" value="1"/>
</dbReference>
<evidence type="ECO:0000256" key="1">
    <source>
        <dbReference type="ARBA" id="ARBA00005968"/>
    </source>
</evidence>
<accession>A0A9X0CWW4</accession>
<dbReference type="Pfam" id="PF01841">
    <property type="entry name" value="Transglut_core"/>
    <property type="match status" value="1"/>
</dbReference>
<evidence type="ECO:0000313" key="5">
    <source>
        <dbReference type="EMBL" id="KAJ7377338.1"/>
    </source>
</evidence>
<dbReference type="Gene3D" id="2.60.40.10">
    <property type="entry name" value="Immunoglobulins"/>
    <property type="match status" value="2"/>
</dbReference>
<keyword evidence="6" id="KW-1185">Reference proteome</keyword>
<sequence length="558" mass="63005">MIDSTLVERCEFSYHTGRNPLQTKGGIVRVQIEDALVLSKWGMQVKEANGNTVRMSILSSARAAIGYYDVMVETKSKDSSGEESLYRYKHEEQICILFNAWCLDDVVYMEHNDKLDLDPAEYVLKENGNIWRGSHDRSMPWNFGQFENAALNSALWLLEKAGLGPMAMSNVVHVARIMTSMVNSSDAGARRGVLQGNWSGEYSDGTAPWAWSGSVSILEEFWETKEAVKYGQCWVFSGVLTSLLRALGIPTRSVTNFQSAHDTDKSLTIDYVFDAEGKPVDSNDSVWNFHVWNECWFKRLDLPDGHDGWQAVDGTPQESSEGFYQCGPASVNAIRNGEVYLNYDTGFVFSEVNGDRVYWDQDSFGQLSISYIDKHSIGKKISTRKLGETTERRDLRKDLTSHYKHPEGSEEERKVVEFVHRFSTIRDLQIYEPAERDVTFKLDMVDEVKLGEPLTGTAIIKNESNEKRTVTGRLTAILVFYTGRAARTIKEAEDTIILEPGEEKSVVLDISFSELLGKSIADCSVKVFLKGSVHETDQRFAVQDIVEFIMPELDVTVR</sequence>
<dbReference type="GO" id="GO:0046872">
    <property type="term" value="F:metal ion binding"/>
    <property type="evidence" value="ECO:0007669"/>
    <property type="project" value="UniProtKB-KW"/>
</dbReference>
<evidence type="ECO:0000256" key="3">
    <source>
        <dbReference type="PIRSR" id="PIRSR000459-2"/>
    </source>
</evidence>
<feature type="binding site" evidence="3">
    <location>
        <position position="407"/>
    </location>
    <ligand>
        <name>Ca(2+)</name>
        <dbReference type="ChEBI" id="CHEBI:29108"/>
    </ligand>
</feature>
<dbReference type="AlphaFoldDB" id="A0A9X0CWW4"/>
<dbReference type="PIRSF" id="PIRSF000459">
    <property type="entry name" value="TGM_EBP42"/>
    <property type="match status" value="1"/>
</dbReference>
<dbReference type="Pfam" id="PF00927">
    <property type="entry name" value="Transglut_C"/>
    <property type="match status" value="1"/>
</dbReference>
<dbReference type="PANTHER" id="PTHR11590">
    <property type="entry name" value="PROTEIN-GLUTAMINE GAMMA-GLUTAMYLTRANSFERASE"/>
    <property type="match status" value="1"/>
</dbReference>
<dbReference type="InterPro" id="IPR013783">
    <property type="entry name" value="Ig-like_fold"/>
</dbReference>
<comment type="similarity">
    <text evidence="1">Belongs to the transglutaminase superfamily. Transglutaminase family.</text>
</comment>
<organism evidence="5 6">
    <name type="scientific">Desmophyllum pertusum</name>
    <dbReference type="NCBI Taxonomy" id="174260"/>
    <lineage>
        <taxon>Eukaryota</taxon>
        <taxon>Metazoa</taxon>
        <taxon>Cnidaria</taxon>
        <taxon>Anthozoa</taxon>
        <taxon>Hexacorallia</taxon>
        <taxon>Scleractinia</taxon>
        <taxon>Caryophylliina</taxon>
        <taxon>Caryophylliidae</taxon>
        <taxon>Desmophyllum</taxon>
    </lineage>
</organism>
<dbReference type="InterPro" id="IPR036985">
    <property type="entry name" value="Transglutaminase-like_sf"/>
</dbReference>
<dbReference type="PANTHER" id="PTHR11590:SF40">
    <property type="entry name" value="HEMOCYTE PROTEIN-GLUTAMINE GAMMA-GLUTAMYLTRANSFERASE-LIKE PROTEIN"/>
    <property type="match status" value="1"/>
</dbReference>
<dbReference type="InterPro" id="IPR001102">
    <property type="entry name" value="Transglutaminase_N"/>
</dbReference>
<name>A0A9X0CWW4_9CNID</name>
<dbReference type="FunFam" id="3.90.260.10:FF:000002">
    <property type="entry name" value="Erythrocyte membrane protein band 4.2"/>
    <property type="match status" value="1"/>
</dbReference>
<dbReference type="GO" id="GO:0003810">
    <property type="term" value="F:protein-glutamine gamma-glutamyltransferase activity"/>
    <property type="evidence" value="ECO:0007669"/>
    <property type="project" value="InterPro"/>
</dbReference>
<dbReference type="SUPFAM" id="SSF81296">
    <property type="entry name" value="E set domains"/>
    <property type="match status" value="1"/>
</dbReference>
<dbReference type="InterPro" id="IPR023608">
    <property type="entry name" value="Transglutaminase_animal"/>
</dbReference>
<proteinExistence type="inferred from homology"/>
<keyword evidence="3" id="KW-0106">Calcium</keyword>
<dbReference type="InterPro" id="IPR002931">
    <property type="entry name" value="Transglutaminase-like"/>
</dbReference>
<feature type="active site" evidence="2">
    <location>
        <position position="290"/>
    </location>
</feature>
<feature type="binding site" evidence="3">
    <location>
        <position position="412"/>
    </location>
    <ligand>
        <name>Ca(2+)</name>
        <dbReference type="ChEBI" id="CHEBI:29108"/>
    </ligand>
</feature>
<dbReference type="InterPro" id="IPR008958">
    <property type="entry name" value="Transglutaminase_C"/>
</dbReference>
<dbReference type="Proteomes" id="UP001163046">
    <property type="component" value="Unassembled WGS sequence"/>
</dbReference>
<dbReference type="InterPro" id="IPR038765">
    <property type="entry name" value="Papain-like_cys_pep_sf"/>
</dbReference>
<keyword evidence="3" id="KW-0479">Metal-binding</keyword>
<gene>
    <name evidence="5" type="ORF">OS493_029697</name>
</gene>
<dbReference type="InterPro" id="IPR036238">
    <property type="entry name" value="Transglutaminase_C_sf"/>
</dbReference>
<evidence type="ECO:0000256" key="2">
    <source>
        <dbReference type="PIRSR" id="PIRSR000459-1"/>
    </source>
</evidence>
<comment type="caution">
    <text evidence="5">The sequence shown here is derived from an EMBL/GenBank/DDBJ whole genome shotgun (WGS) entry which is preliminary data.</text>
</comment>
<dbReference type="OrthoDB" id="437511at2759"/>
<dbReference type="SMART" id="SM00460">
    <property type="entry name" value="TGc"/>
    <property type="match status" value="1"/>
</dbReference>
<reference evidence="5" key="1">
    <citation type="submission" date="2023-01" db="EMBL/GenBank/DDBJ databases">
        <title>Genome assembly of the deep-sea coral Lophelia pertusa.</title>
        <authorList>
            <person name="Herrera S."/>
            <person name="Cordes E."/>
        </authorList>
    </citation>
    <scope>NUCLEOTIDE SEQUENCE</scope>
    <source>
        <strain evidence="5">USNM1676648</strain>
        <tissue evidence="5">Polyp</tissue>
    </source>
</reference>
<dbReference type="SUPFAM" id="SSF49309">
    <property type="entry name" value="Transglutaminase, two C-terminal domains"/>
    <property type="match status" value="1"/>
</dbReference>
<dbReference type="InterPro" id="IPR014756">
    <property type="entry name" value="Ig_E-set"/>
</dbReference>
<feature type="active site" evidence="2">
    <location>
        <position position="233"/>
    </location>
</feature>